<sequence length="97" mass="10907">MAVSTEYLMRGELGKGRPLWVYFFVHFMARDLAEIAGQKKEEKKITAAFTSGCNNRSSTGPPGSRPREKREKGERTRDSVTSSEGGRRPSPRIKPLH</sequence>
<reference evidence="2 3" key="1">
    <citation type="submission" date="2021-06" db="EMBL/GenBank/DDBJ databases">
        <title>Caerostris extrusa draft genome.</title>
        <authorList>
            <person name="Kono N."/>
            <person name="Arakawa K."/>
        </authorList>
    </citation>
    <scope>NUCLEOTIDE SEQUENCE [LARGE SCALE GENOMIC DNA]</scope>
</reference>
<accession>A0AAV4RWD9</accession>
<dbReference type="AlphaFoldDB" id="A0AAV4RWD9"/>
<feature type="region of interest" description="Disordered" evidence="1">
    <location>
        <begin position="48"/>
        <end position="97"/>
    </location>
</feature>
<protein>
    <submittedName>
        <fullName evidence="2">Uncharacterized protein</fullName>
    </submittedName>
</protein>
<keyword evidence="3" id="KW-1185">Reference proteome</keyword>
<evidence type="ECO:0000256" key="1">
    <source>
        <dbReference type="SAM" id="MobiDB-lite"/>
    </source>
</evidence>
<dbReference type="Proteomes" id="UP001054945">
    <property type="component" value="Unassembled WGS sequence"/>
</dbReference>
<feature type="compositionally biased region" description="Polar residues" evidence="1">
    <location>
        <begin position="48"/>
        <end position="61"/>
    </location>
</feature>
<evidence type="ECO:0000313" key="3">
    <source>
        <dbReference type="Proteomes" id="UP001054945"/>
    </source>
</evidence>
<comment type="caution">
    <text evidence="2">The sequence shown here is derived from an EMBL/GenBank/DDBJ whole genome shotgun (WGS) entry which is preliminary data.</text>
</comment>
<evidence type="ECO:0000313" key="2">
    <source>
        <dbReference type="EMBL" id="GIY25439.1"/>
    </source>
</evidence>
<organism evidence="2 3">
    <name type="scientific">Caerostris extrusa</name>
    <name type="common">Bark spider</name>
    <name type="synonym">Caerostris bankana</name>
    <dbReference type="NCBI Taxonomy" id="172846"/>
    <lineage>
        <taxon>Eukaryota</taxon>
        <taxon>Metazoa</taxon>
        <taxon>Ecdysozoa</taxon>
        <taxon>Arthropoda</taxon>
        <taxon>Chelicerata</taxon>
        <taxon>Arachnida</taxon>
        <taxon>Araneae</taxon>
        <taxon>Araneomorphae</taxon>
        <taxon>Entelegynae</taxon>
        <taxon>Araneoidea</taxon>
        <taxon>Araneidae</taxon>
        <taxon>Caerostris</taxon>
    </lineage>
</organism>
<proteinExistence type="predicted"/>
<gene>
    <name evidence="2" type="ORF">CEXT_654101</name>
</gene>
<name>A0AAV4RWD9_CAEEX</name>
<dbReference type="EMBL" id="BPLR01008544">
    <property type="protein sequence ID" value="GIY25439.1"/>
    <property type="molecule type" value="Genomic_DNA"/>
</dbReference>
<feature type="compositionally biased region" description="Basic and acidic residues" evidence="1">
    <location>
        <begin position="65"/>
        <end position="78"/>
    </location>
</feature>